<dbReference type="PANTHER" id="PTHR11461">
    <property type="entry name" value="SERINE PROTEASE INHIBITOR, SERPIN"/>
    <property type="match status" value="1"/>
</dbReference>
<dbReference type="InterPro" id="IPR000215">
    <property type="entry name" value="Serpin_fam"/>
</dbReference>
<dbReference type="OrthoDB" id="9518664at2759"/>
<dbReference type="Pfam" id="PF00079">
    <property type="entry name" value="Serpin"/>
    <property type="match status" value="1"/>
</dbReference>
<dbReference type="GO" id="GO:0005615">
    <property type="term" value="C:extracellular space"/>
    <property type="evidence" value="ECO:0007669"/>
    <property type="project" value="InterPro"/>
</dbReference>
<evidence type="ECO:0000256" key="1">
    <source>
        <dbReference type="ARBA" id="ARBA00009500"/>
    </source>
</evidence>
<dbReference type="InterPro" id="IPR042185">
    <property type="entry name" value="Serpin_sf_2"/>
</dbReference>
<evidence type="ECO:0000256" key="3">
    <source>
        <dbReference type="ARBA" id="ARBA00022900"/>
    </source>
</evidence>
<feature type="signal peptide" evidence="5">
    <location>
        <begin position="1"/>
        <end position="16"/>
    </location>
</feature>
<evidence type="ECO:0000256" key="5">
    <source>
        <dbReference type="SAM" id="SignalP"/>
    </source>
</evidence>
<feature type="domain" description="Serpin" evidence="6">
    <location>
        <begin position="36"/>
        <end position="396"/>
    </location>
</feature>
<organism evidence="7 8">
    <name type="scientific">Psylliodes chrysocephalus</name>
    <dbReference type="NCBI Taxonomy" id="3402493"/>
    <lineage>
        <taxon>Eukaryota</taxon>
        <taxon>Metazoa</taxon>
        <taxon>Ecdysozoa</taxon>
        <taxon>Arthropoda</taxon>
        <taxon>Hexapoda</taxon>
        <taxon>Insecta</taxon>
        <taxon>Pterygota</taxon>
        <taxon>Neoptera</taxon>
        <taxon>Endopterygota</taxon>
        <taxon>Coleoptera</taxon>
        <taxon>Polyphaga</taxon>
        <taxon>Cucujiformia</taxon>
        <taxon>Chrysomeloidea</taxon>
        <taxon>Chrysomelidae</taxon>
        <taxon>Galerucinae</taxon>
        <taxon>Alticini</taxon>
        <taxon>Psylliodes</taxon>
    </lineage>
</organism>
<evidence type="ECO:0000259" key="6">
    <source>
        <dbReference type="SMART" id="SM00093"/>
    </source>
</evidence>
<dbReference type="CDD" id="cd19955">
    <property type="entry name" value="serpin48-like_insects"/>
    <property type="match status" value="1"/>
</dbReference>
<evidence type="ECO:0000313" key="7">
    <source>
        <dbReference type="EMBL" id="CAH1108018.1"/>
    </source>
</evidence>
<keyword evidence="8" id="KW-1185">Reference proteome</keyword>
<dbReference type="Proteomes" id="UP001153636">
    <property type="component" value="Chromosome 3"/>
</dbReference>
<evidence type="ECO:0000256" key="2">
    <source>
        <dbReference type="ARBA" id="ARBA00022690"/>
    </source>
</evidence>
<keyword evidence="2" id="KW-0646">Protease inhibitor</keyword>
<dbReference type="EMBL" id="OV651815">
    <property type="protein sequence ID" value="CAH1108018.1"/>
    <property type="molecule type" value="Genomic_DNA"/>
</dbReference>
<name>A0A9P0GCA1_9CUCU</name>
<dbReference type="GO" id="GO:0004867">
    <property type="term" value="F:serine-type endopeptidase inhibitor activity"/>
    <property type="evidence" value="ECO:0007669"/>
    <property type="project" value="UniProtKB-KW"/>
</dbReference>
<dbReference type="SMART" id="SM00093">
    <property type="entry name" value="SERPIN"/>
    <property type="match status" value="1"/>
</dbReference>
<accession>A0A9P0GCA1</accession>
<feature type="chain" id="PRO_5040204241" description="Serpin domain-containing protein" evidence="5">
    <location>
        <begin position="17"/>
        <end position="398"/>
    </location>
</feature>
<reference evidence="7" key="1">
    <citation type="submission" date="2022-01" db="EMBL/GenBank/DDBJ databases">
        <authorList>
            <person name="King R."/>
        </authorList>
    </citation>
    <scope>NUCLEOTIDE SEQUENCE</scope>
</reference>
<evidence type="ECO:0000256" key="4">
    <source>
        <dbReference type="RuleBase" id="RU000411"/>
    </source>
</evidence>
<keyword evidence="5" id="KW-0732">Signal</keyword>
<dbReference type="SUPFAM" id="SSF56574">
    <property type="entry name" value="Serpins"/>
    <property type="match status" value="1"/>
</dbReference>
<evidence type="ECO:0000313" key="8">
    <source>
        <dbReference type="Proteomes" id="UP001153636"/>
    </source>
</evidence>
<sequence length="398" mass="44166">MKCAIILLVCACAVWAAPTEEDNLQALAVGNRQFAASVYKEILKTNQGNLIYSPFSAQVVLALLSAGANGPSHDEIVTGVSLPSSQEKIQKAFKEFLPKLKSDTEKLKLLSANKVYVGQDVKLEPSFQKIAVEIYDSSAENVDFSKNEVAAAHINEWVESQTNHKIQNLVDKDSLSSDTALVLVNALYMSAKWSSTFSEYATRPEKFYKTAKDTVDVPTMSQINHFNYYDNTELGAQFLELPYEADGLSMVIVLPHEKEGLKALESNVEKLFAPQPLKRERVDVKLPKFQIDSEIKFVEILKSLGVKKIFEEDADLKGLSANKKRLYVSEVIQKAFINVTESGTEAAAATAVIINKVMSMQYPPPAKPKIFHADHPFTYYIQKNGMVLFGGRVGDVEN</sequence>
<dbReference type="AlphaFoldDB" id="A0A9P0GCA1"/>
<dbReference type="InterPro" id="IPR036186">
    <property type="entry name" value="Serpin_sf"/>
</dbReference>
<dbReference type="Gene3D" id="3.30.497.10">
    <property type="entry name" value="Antithrombin, subunit I, domain 2"/>
    <property type="match status" value="1"/>
</dbReference>
<gene>
    <name evidence="7" type="ORF">PSYICH_LOCUS9329</name>
</gene>
<dbReference type="InterPro" id="IPR042178">
    <property type="entry name" value="Serpin_sf_1"/>
</dbReference>
<dbReference type="PANTHER" id="PTHR11461:SF211">
    <property type="entry name" value="GH10112P-RELATED"/>
    <property type="match status" value="1"/>
</dbReference>
<comment type="similarity">
    <text evidence="1 4">Belongs to the serpin family.</text>
</comment>
<dbReference type="InterPro" id="IPR023796">
    <property type="entry name" value="Serpin_dom"/>
</dbReference>
<dbReference type="Gene3D" id="2.30.39.10">
    <property type="entry name" value="Alpha-1-antitrypsin, domain 1"/>
    <property type="match status" value="1"/>
</dbReference>
<keyword evidence="3" id="KW-0722">Serine protease inhibitor</keyword>
<protein>
    <recommendedName>
        <fullName evidence="6">Serpin domain-containing protein</fullName>
    </recommendedName>
</protein>
<proteinExistence type="inferred from homology"/>